<evidence type="ECO:0000256" key="4">
    <source>
        <dbReference type="ARBA" id="ARBA00022989"/>
    </source>
</evidence>
<keyword evidence="9" id="KW-1185">Reference proteome</keyword>
<organism evidence="8 9">
    <name type="scientific">Patiria miniata</name>
    <name type="common">Bat star</name>
    <name type="synonym">Asterina miniata</name>
    <dbReference type="NCBI Taxonomy" id="46514"/>
    <lineage>
        <taxon>Eukaryota</taxon>
        <taxon>Metazoa</taxon>
        <taxon>Echinodermata</taxon>
        <taxon>Eleutherozoa</taxon>
        <taxon>Asterozoa</taxon>
        <taxon>Asteroidea</taxon>
        <taxon>Valvatacea</taxon>
        <taxon>Valvatida</taxon>
        <taxon>Asterinidae</taxon>
        <taxon>Patiria</taxon>
    </lineage>
</organism>
<keyword evidence="3 7" id="KW-0812">Transmembrane</keyword>
<feature type="transmembrane region" description="Helical" evidence="7">
    <location>
        <begin position="122"/>
        <end position="145"/>
    </location>
</feature>
<dbReference type="InterPro" id="IPR030417">
    <property type="entry name" value="MS4A"/>
</dbReference>
<dbReference type="PANTHER" id="PTHR23320">
    <property type="entry name" value="MEMBRANE-SPANNING 4-DOMAINS SUBFAMILY A MS4A -RELATED"/>
    <property type="match status" value="1"/>
</dbReference>
<evidence type="ECO:0000256" key="3">
    <source>
        <dbReference type="ARBA" id="ARBA00022692"/>
    </source>
</evidence>
<sequence>MMTSTNAPPAYVAAPQPVGQQQLVTVQPAPVTISTANPQPRSGNWKGILWTGIIQVVLGSLTVILGIVTLSAFNLVDYNSNSVFYSRSSSDIGSPIWCGIVFYGFAGICGIVSGSTKNSGSAIGYMVMSILACLATCCVIGFGAARMAFINEQCYPRYTRYRYNYYGRVVTVYDNPPSYCDLKAAVNGVYATLIILALVEFVVAIVGASMTCGPLCNGGSATQTVIHYQARPHMVVTTQPHGPAFYNVPSGQPQIAYPAQQGQYPQAQAPPPAYPAQQVQYPQAQAPPTANPAQHVQYPQTQAPPTGEQQYQELIK</sequence>
<proteinExistence type="inferred from homology"/>
<evidence type="ECO:0000313" key="9">
    <source>
        <dbReference type="Proteomes" id="UP000887568"/>
    </source>
</evidence>
<evidence type="ECO:0000256" key="5">
    <source>
        <dbReference type="ARBA" id="ARBA00023136"/>
    </source>
</evidence>
<name>A0A914A6Q4_PATMI</name>
<dbReference type="RefSeq" id="XP_038059483.1">
    <property type="nucleotide sequence ID" value="XM_038203555.1"/>
</dbReference>
<dbReference type="EnsemblMetazoa" id="XM_038203555.1">
    <property type="protein sequence ID" value="XP_038059483.1"/>
    <property type="gene ID" value="LOC119730575"/>
</dbReference>
<evidence type="ECO:0000256" key="6">
    <source>
        <dbReference type="SAM" id="MobiDB-lite"/>
    </source>
</evidence>
<feature type="transmembrane region" description="Helical" evidence="7">
    <location>
        <begin position="48"/>
        <end position="76"/>
    </location>
</feature>
<dbReference type="OrthoDB" id="10071849at2759"/>
<feature type="compositionally biased region" description="Low complexity" evidence="6">
    <location>
        <begin position="275"/>
        <end position="294"/>
    </location>
</feature>
<dbReference type="InterPro" id="IPR007237">
    <property type="entry name" value="CD20-like"/>
</dbReference>
<accession>A0A914A6Q4</accession>
<dbReference type="GO" id="GO:0016020">
    <property type="term" value="C:membrane"/>
    <property type="evidence" value="ECO:0007669"/>
    <property type="project" value="UniProtKB-SubCell"/>
</dbReference>
<evidence type="ECO:0000313" key="8">
    <source>
        <dbReference type="EnsemblMetazoa" id="XP_038059483.1"/>
    </source>
</evidence>
<comment type="similarity">
    <text evidence="2">Belongs to the MS4A family.</text>
</comment>
<keyword evidence="4 7" id="KW-1133">Transmembrane helix</keyword>
<evidence type="ECO:0000256" key="2">
    <source>
        <dbReference type="ARBA" id="ARBA00009565"/>
    </source>
</evidence>
<dbReference type="PANTHER" id="PTHR23320:SF165">
    <property type="entry name" value="MARVEL DOMAIN-CONTAINING PROTEIN"/>
    <property type="match status" value="1"/>
</dbReference>
<comment type="subcellular location">
    <subcellularLocation>
        <location evidence="1">Membrane</location>
        <topology evidence="1">Multi-pass membrane protein</topology>
    </subcellularLocation>
</comment>
<feature type="transmembrane region" description="Helical" evidence="7">
    <location>
        <begin position="189"/>
        <end position="210"/>
    </location>
</feature>
<dbReference type="AlphaFoldDB" id="A0A914A6Q4"/>
<dbReference type="GeneID" id="119730575"/>
<dbReference type="OMA" id="ESIFIVW"/>
<evidence type="ECO:0000256" key="7">
    <source>
        <dbReference type="SAM" id="Phobius"/>
    </source>
</evidence>
<keyword evidence="5 7" id="KW-0472">Membrane</keyword>
<dbReference type="Proteomes" id="UP000887568">
    <property type="component" value="Unplaced"/>
</dbReference>
<dbReference type="Pfam" id="PF04103">
    <property type="entry name" value="CD20"/>
    <property type="match status" value="1"/>
</dbReference>
<protein>
    <submittedName>
        <fullName evidence="8">Uncharacterized protein</fullName>
    </submittedName>
</protein>
<feature type="region of interest" description="Disordered" evidence="6">
    <location>
        <begin position="260"/>
        <end position="316"/>
    </location>
</feature>
<feature type="compositionally biased region" description="Polar residues" evidence="6">
    <location>
        <begin position="297"/>
        <end position="316"/>
    </location>
</feature>
<evidence type="ECO:0000256" key="1">
    <source>
        <dbReference type="ARBA" id="ARBA00004141"/>
    </source>
</evidence>
<feature type="transmembrane region" description="Helical" evidence="7">
    <location>
        <begin position="96"/>
        <end position="116"/>
    </location>
</feature>
<reference evidence="8" key="1">
    <citation type="submission" date="2022-11" db="UniProtKB">
        <authorList>
            <consortium name="EnsemblMetazoa"/>
        </authorList>
    </citation>
    <scope>IDENTIFICATION</scope>
</reference>